<proteinExistence type="predicted"/>
<protein>
    <submittedName>
        <fullName evidence="1">Uncharacterized protein</fullName>
    </submittedName>
</protein>
<reference evidence="2" key="1">
    <citation type="journal article" date="2019" name="Int. J. Syst. Evol. Microbiol.">
        <title>The Global Catalogue of Microorganisms (GCM) 10K type strain sequencing project: providing services to taxonomists for standard genome sequencing and annotation.</title>
        <authorList>
            <consortium name="The Broad Institute Genomics Platform"/>
            <consortium name="The Broad Institute Genome Sequencing Center for Infectious Disease"/>
            <person name="Wu L."/>
            <person name="Ma J."/>
        </authorList>
    </citation>
    <scope>NUCLEOTIDE SEQUENCE [LARGE SCALE GENOMIC DNA]</scope>
    <source>
        <strain evidence="2">JCM 4358</strain>
    </source>
</reference>
<accession>A0ABP5WHU2</accession>
<dbReference type="EMBL" id="BAAASE010000017">
    <property type="protein sequence ID" value="GAA2426319.1"/>
    <property type="molecule type" value="Genomic_DNA"/>
</dbReference>
<evidence type="ECO:0000313" key="1">
    <source>
        <dbReference type="EMBL" id="GAA2426319.1"/>
    </source>
</evidence>
<name>A0ABP5WHU2_9ACTN</name>
<comment type="caution">
    <text evidence="1">The sequence shown here is derived from an EMBL/GenBank/DDBJ whole genome shotgun (WGS) entry which is preliminary data.</text>
</comment>
<keyword evidence="2" id="KW-1185">Reference proteome</keyword>
<evidence type="ECO:0000313" key="2">
    <source>
        <dbReference type="Proteomes" id="UP001499986"/>
    </source>
</evidence>
<sequence length="189" mass="20289">MWVLEWGGTRVQSRRVRQDEAPIGWGGLGVGYELQAVIASDGVLRVGSREVPGSQVVPLGQGLSLMPMTDEVFDAVTDGSDGRDLGFWRLPGGFDSLLAQWSAAGPIAYVEAEYFGGVGEQRAAVWADGALALGPLDEPTKKRFSRAVSPISQALRRLGARRSLGEDEFEAVGLGRHRSNEDWISSSAC</sequence>
<gene>
    <name evidence="1" type="ORF">GCM10010255_80770</name>
</gene>
<dbReference type="Proteomes" id="UP001499986">
    <property type="component" value="Unassembled WGS sequence"/>
</dbReference>
<organism evidence="1 2">
    <name type="scientific">Streptomyces coeruleofuscus</name>
    <dbReference type="NCBI Taxonomy" id="66879"/>
    <lineage>
        <taxon>Bacteria</taxon>
        <taxon>Bacillati</taxon>
        <taxon>Actinomycetota</taxon>
        <taxon>Actinomycetes</taxon>
        <taxon>Kitasatosporales</taxon>
        <taxon>Streptomycetaceae</taxon>
        <taxon>Streptomyces</taxon>
    </lineage>
</organism>